<comment type="caution">
    <text evidence="2">The sequence shown here is derived from an EMBL/GenBank/DDBJ whole genome shotgun (WGS) entry which is preliminary data.</text>
</comment>
<dbReference type="EMBL" id="NASZ01000048">
    <property type="protein sequence ID" value="MBD0726714.1"/>
    <property type="molecule type" value="Genomic_DNA"/>
</dbReference>
<evidence type="ECO:0000313" key="2">
    <source>
        <dbReference type="EMBL" id="MBD0726714.1"/>
    </source>
</evidence>
<feature type="chain" id="PRO_5045209340" description="Lipoprotein" evidence="1">
    <location>
        <begin position="20"/>
        <end position="166"/>
    </location>
</feature>
<organism evidence="2 3">
    <name type="scientific">Flavobacterium pokkalii</name>
    <dbReference type="NCBI Taxonomy" id="1940408"/>
    <lineage>
        <taxon>Bacteria</taxon>
        <taxon>Pseudomonadati</taxon>
        <taxon>Bacteroidota</taxon>
        <taxon>Flavobacteriia</taxon>
        <taxon>Flavobacteriales</taxon>
        <taxon>Flavobacteriaceae</taxon>
        <taxon>Flavobacterium</taxon>
    </lineage>
</organism>
<proteinExistence type="predicted"/>
<sequence>MKKYIPILLLLLLSCKSITTTKSVSKETTTVPKYQKLNTFKNTTNDTLAYVRTSIINRKSEYIGKELNVLLNDLELPIKRYLIGSSHTRGISPDITFEFYPDNVINLKEKNRIDPVILNIVWKTPLPKDIVLPMKIKNKNLWTNEEQEYYGKQIIKDIVLTNYKFQ</sequence>
<keyword evidence="1" id="KW-0732">Signal</keyword>
<protein>
    <recommendedName>
        <fullName evidence="4">Lipoprotein</fullName>
    </recommendedName>
</protein>
<gene>
    <name evidence="2" type="ORF">B6A10_16205</name>
</gene>
<accession>A0ABR7UVL1</accession>
<dbReference type="Proteomes" id="UP000661715">
    <property type="component" value="Unassembled WGS sequence"/>
</dbReference>
<name>A0ABR7UVL1_9FLAO</name>
<dbReference type="RefSeq" id="WP_188221698.1">
    <property type="nucleotide sequence ID" value="NZ_NASZ01000048.1"/>
</dbReference>
<evidence type="ECO:0000256" key="1">
    <source>
        <dbReference type="SAM" id="SignalP"/>
    </source>
</evidence>
<reference evidence="2 3" key="1">
    <citation type="journal article" date="2020" name="Microbiol. Res.">
        <title>Flavobacterium pokkalii sp. nov., a novel plant growth promoting native rhizobacteria isolated from pokkali rice grown in coastal saline affected agricultural regions of southern India, Kerala.</title>
        <authorList>
            <person name="Menon R.R."/>
            <person name="Kumari S."/>
            <person name="Viver T."/>
            <person name="Rameshkumar N."/>
        </authorList>
    </citation>
    <scope>NUCLEOTIDE SEQUENCE [LARGE SCALE GENOMIC DNA]</scope>
    <source>
        <strain evidence="2 3">L1I52</strain>
    </source>
</reference>
<dbReference type="PROSITE" id="PS51257">
    <property type="entry name" value="PROKAR_LIPOPROTEIN"/>
    <property type="match status" value="1"/>
</dbReference>
<evidence type="ECO:0000313" key="3">
    <source>
        <dbReference type="Proteomes" id="UP000661715"/>
    </source>
</evidence>
<keyword evidence="3" id="KW-1185">Reference proteome</keyword>
<feature type="signal peptide" evidence="1">
    <location>
        <begin position="1"/>
        <end position="19"/>
    </location>
</feature>
<evidence type="ECO:0008006" key="4">
    <source>
        <dbReference type="Google" id="ProtNLM"/>
    </source>
</evidence>